<dbReference type="PROSITE" id="PS50006">
    <property type="entry name" value="FHA_DOMAIN"/>
    <property type="match status" value="1"/>
</dbReference>
<keyword evidence="6" id="KW-0472">Membrane</keyword>
<feature type="binding site" evidence="4">
    <location>
        <begin position="615"/>
        <end position="622"/>
    </location>
    <ligand>
        <name>ATP</name>
        <dbReference type="ChEBI" id="CHEBI:30616"/>
    </ligand>
</feature>
<evidence type="ECO:0000256" key="4">
    <source>
        <dbReference type="PROSITE-ProRule" id="PRU00289"/>
    </source>
</evidence>
<sequence length="1350" mass="140639">MIHVAVARATTRWGAAATGQLPDPLVINPTIGTIGADLAAHLRDAGPDAFFGEQHIAQLEPGLTDLRPGSVLVSGCVRRSGRSRHTLPGLVLVTHTGPDAGRIVELKPGSYWLGRPGEEQCAGPKGAGILVSDPAMSRVHARLEVSATGVVIFDHNSSNGLWVDGRRIRRARLSTSSRVRAGNTMFQLHAPGTDPAPSNGSAEISSALDSPVKVQGTPPQRPGTGTLAAAFLPLGLGIALAVSTGMWFFLAFSGIGALTAGAGLLSYRRRLTAFRCAEGKAMEADRRRRHALHPTLGRRCLSALVGSGLFGPALPGSSLRFSVPSGSFRREPSPNTMAESGDRSPFVALRLGTGSRPGDLVLQKPDEGWRPPMLAAVPVLLEAQAGSTVCLTGHPGDVQGLCRSLLLQLGSIRTPDGPAVVLLGTRADELICDARFLPGVQLLPARQEEAAAAALAGLASARSGTPLLVIAPPGVWETGRRIRDGLPKETRGLTCLIACRDTLSGNETSPPDSLHPGDADISLGADGGMLTVAGQSQQFLPDLLGALAFHRAALRLALPAAETPLAGELGTAVEPADMLKAWDQNNPYRAVIGHAGGRLVGIDLVEDGPHVLIAGTTGSGKSELLRTFVSSLACHVPPSGLHFLLIDFKGGSGLASLADLPHTAGFLTDLSQENVSRALTSLRAELRRRERLLAGVLAEDLDEFNKRTAPGAALPRLVVVVDEFRMLADAVPNAIQELMKIAALGRSLGLHLVMATQRPQGAVTADIRANVSAGICLRVQSATDSRDVVGCDDAAAIPASSPGMAVLRLPGAAPLTFQASSTTADPQQLPLVQTLEEFLSTPAQVAKPPLGPGLERIVNAVKGAALSAGFPEKAQSPVMPPLPADLHPISVPPTGCLRIGLADQPEEQAQVWLDWEPKAHSHLALLGRAEAGSVSAASVLGRQHVAHLPSRHLYVLDGDGSLAWATGLPQTGAYVPPQDPARASRVLSILAGILLERLAAPQSDPGITLLVSGWGRWQESFRSLRSSNAEDLLHTLARDGAAGDICLLVSGNRELTTARFFQLLPNRLWFPAGLSEDALLSWPRLPDLQPVPGRAFVQGPITPGAVDGSNTVAQCYQRGWPAGPAPLPEGTPRPRRIDGLPPSVLRSHLEAASGPCSFPVGLGGDELKTVEAQVPPGSVFVVLGPPRSGKTTLLKTFAAAARLPSGEADAAAASPKLCRIGAGNKAPDTNTGPPPPAGSLNGWLVLADDADQLPAEDHQLIIQLAARGASVVLSAVPAYNLPTRLPSAHRSRIPGNGVLLAPSQVSDSEFFGVRLEPEGRPRPGRGYLFTGGTAVEVQFAAPGGEQLPAG</sequence>
<feature type="transmembrane region" description="Helical" evidence="6">
    <location>
        <begin position="223"/>
        <end position="241"/>
    </location>
</feature>
<feature type="region of interest" description="Disordered" evidence="5">
    <location>
        <begin position="1120"/>
        <end position="1141"/>
    </location>
</feature>
<dbReference type="Pfam" id="PF16697">
    <property type="entry name" value="Yop-YscD_cpl"/>
    <property type="match status" value="1"/>
</dbReference>
<dbReference type="InterPro" id="IPR002543">
    <property type="entry name" value="FtsK_dom"/>
</dbReference>
<organism evidence="9 10">
    <name type="scientific">Arthrobacter gandavensis</name>
    <dbReference type="NCBI Taxonomy" id="169960"/>
    <lineage>
        <taxon>Bacteria</taxon>
        <taxon>Bacillati</taxon>
        <taxon>Actinomycetota</taxon>
        <taxon>Actinomycetes</taxon>
        <taxon>Micrococcales</taxon>
        <taxon>Micrococcaceae</taxon>
        <taxon>Arthrobacter</taxon>
    </lineage>
</organism>
<dbReference type="Pfam" id="PF01580">
    <property type="entry name" value="FtsK_SpoIIIE"/>
    <property type="match status" value="1"/>
</dbReference>
<dbReference type="PANTHER" id="PTHR22683">
    <property type="entry name" value="SPORULATION PROTEIN RELATED"/>
    <property type="match status" value="1"/>
</dbReference>
<dbReference type="SUPFAM" id="SSF52540">
    <property type="entry name" value="P-loop containing nucleoside triphosphate hydrolases"/>
    <property type="match status" value="3"/>
</dbReference>
<evidence type="ECO:0000256" key="6">
    <source>
        <dbReference type="SAM" id="Phobius"/>
    </source>
</evidence>
<evidence type="ECO:0008006" key="11">
    <source>
        <dbReference type="Google" id="ProtNLM"/>
    </source>
</evidence>
<dbReference type="Gene3D" id="2.60.200.20">
    <property type="match status" value="1"/>
</dbReference>
<dbReference type="InterPro" id="IPR008984">
    <property type="entry name" value="SMAD_FHA_dom_sf"/>
</dbReference>
<feature type="domain" description="FHA" evidence="7">
    <location>
        <begin position="111"/>
        <end position="168"/>
    </location>
</feature>
<feature type="compositionally biased region" description="Polar residues" evidence="5">
    <location>
        <begin position="196"/>
        <end position="208"/>
    </location>
</feature>
<dbReference type="SUPFAM" id="SSF49879">
    <property type="entry name" value="SMAD/FHA domain"/>
    <property type="match status" value="1"/>
</dbReference>
<dbReference type="InterPro" id="IPR003593">
    <property type="entry name" value="AAA+_ATPase"/>
</dbReference>
<dbReference type="InterPro" id="IPR000253">
    <property type="entry name" value="FHA_dom"/>
</dbReference>
<name>A0ABN2P6F6_9MICC</name>
<dbReference type="InterPro" id="IPR050206">
    <property type="entry name" value="FtsK/SpoIIIE/SftA"/>
</dbReference>
<accession>A0ABN2P6F6</accession>
<evidence type="ECO:0000256" key="2">
    <source>
        <dbReference type="ARBA" id="ARBA00022741"/>
    </source>
</evidence>
<keyword evidence="10" id="KW-1185">Reference proteome</keyword>
<keyword evidence="6" id="KW-1133">Transmembrane helix</keyword>
<keyword evidence="6" id="KW-0812">Transmembrane</keyword>
<gene>
    <name evidence="9" type="ORF">GCM10009688_18450</name>
</gene>
<dbReference type="EMBL" id="BAAALV010000002">
    <property type="protein sequence ID" value="GAA1913837.1"/>
    <property type="molecule type" value="Genomic_DNA"/>
</dbReference>
<keyword evidence="3 4" id="KW-0067">ATP-binding</keyword>
<keyword evidence="2 4" id="KW-0547">Nucleotide-binding</keyword>
<dbReference type="Gene3D" id="3.40.50.300">
    <property type="entry name" value="P-loop containing nucleotide triphosphate hydrolases"/>
    <property type="match status" value="3"/>
</dbReference>
<evidence type="ECO:0000259" key="7">
    <source>
        <dbReference type="PROSITE" id="PS50006"/>
    </source>
</evidence>
<proteinExistence type="predicted"/>
<evidence type="ECO:0000256" key="3">
    <source>
        <dbReference type="ARBA" id="ARBA00022840"/>
    </source>
</evidence>
<dbReference type="SMART" id="SM00240">
    <property type="entry name" value="FHA"/>
    <property type="match status" value="1"/>
</dbReference>
<dbReference type="PANTHER" id="PTHR22683:SF1">
    <property type="entry name" value="TYPE VII SECRETION SYSTEM PROTEIN ESSC"/>
    <property type="match status" value="1"/>
</dbReference>
<dbReference type="InterPro" id="IPR032030">
    <property type="entry name" value="YscD_cytoplasmic_dom"/>
</dbReference>
<feature type="region of interest" description="Disordered" evidence="5">
    <location>
        <begin position="188"/>
        <end position="221"/>
    </location>
</feature>
<dbReference type="SMART" id="SM00382">
    <property type="entry name" value="AAA"/>
    <property type="match status" value="2"/>
</dbReference>
<evidence type="ECO:0000313" key="10">
    <source>
        <dbReference type="Proteomes" id="UP001500784"/>
    </source>
</evidence>
<dbReference type="CDD" id="cd00060">
    <property type="entry name" value="FHA"/>
    <property type="match status" value="1"/>
</dbReference>
<dbReference type="PROSITE" id="PS50901">
    <property type="entry name" value="FTSK"/>
    <property type="match status" value="1"/>
</dbReference>
<dbReference type="CDD" id="cd01127">
    <property type="entry name" value="TrwB_TraG_TraD_VirD4"/>
    <property type="match status" value="1"/>
</dbReference>
<evidence type="ECO:0000256" key="5">
    <source>
        <dbReference type="SAM" id="MobiDB-lite"/>
    </source>
</evidence>
<evidence type="ECO:0000256" key="1">
    <source>
        <dbReference type="ARBA" id="ARBA00022553"/>
    </source>
</evidence>
<comment type="caution">
    <text evidence="9">The sequence shown here is derived from an EMBL/GenBank/DDBJ whole genome shotgun (WGS) entry which is preliminary data.</text>
</comment>
<evidence type="ECO:0000313" key="9">
    <source>
        <dbReference type="EMBL" id="GAA1913837.1"/>
    </source>
</evidence>
<dbReference type="RefSeq" id="WP_170287730.1">
    <property type="nucleotide sequence ID" value="NZ_BAAALV010000002.1"/>
</dbReference>
<protein>
    <recommendedName>
        <fullName evidence="11">FHA domain-containing protein</fullName>
    </recommendedName>
</protein>
<dbReference type="Proteomes" id="UP001500784">
    <property type="component" value="Unassembled WGS sequence"/>
</dbReference>
<dbReference type="InterPro" id="IPR027417">
    <property type="entry name" value="P-loop_NTPase"/>
</dbReference>
<keyword evidence="1" id="KW-0597">Phosphoprotein</keyword>
<reference evidence="9 10" key="1">
    <citation type="journal article" date="2019" name="Int. J. Syst. Evol. Microbiol.">
        <title>The Global Catalogue of Microorganisms (GCM) 10K type strain sequencing project: providing services to taxonomists for standard genome sequencing and annotation.</title>
        <authorList>
            <consortium name="The Broad Institute Genomics Platform"/>
            <consortium name="The Broad Institute Genome Sequencing Center for Infectious Disease"/>
            <person name="Wu L."/>
            <person name="Ma J."/>
        </authorList>
    </citation>
    <scope>NUCLEOTIDE SEQUENCE [LARGE SCALE GENOMIC DNA]</scope>
    <source>
        <strain evidence="9 10">JCM 13316</strain>
    </source>
</reference>
<feature type="domain" description="FtsK" evidence="8">
    <location>
        <begin position="597"/>
        <end position="786"/>
    </location>
</feature>
<evidence type="ECO:0000259" key="8">
    <source>
        <dbReference type="PROSITE" id="PS50901"/>
    </source>
</evidence>